<gene>
    <name evidence="3" type="ORF">J7S26_06580</name>
</gene>
<dbReference type="Pfam" id="PF19127">
    <property type="entry name" value="Choline_bind_3"/>
    <property type="match status" value="1"/>
</dbReference>
<feature type="repeat" description="Cell wall-binding" evidence="2">
    <location>
        <begin position="1233"/>
        <end position="1252"/>
    </location>
</feature>
<organism evidence="3 4">
    <name type="scientific">Xiamenia xianingshaonis</name>
    <dbReference type="NCBI Taxonomy" id="2682776"/>
    <lineage>
        <taxon>Bacteria</taxon>
        <taxon>Bacillati</taxon>
        <taxon>Actinomycetota</taxon>
        <taxon>Coriobacteriia</taxon>
        <taxon>Eggerthellales</taxon>
        <taxon>Eggerthellaceae</taxon>
        <taxon>Xiamenia</taxon>
    </lineage>
</organism>
<protein>
    <submittedName>
        <fullName evidence="3">N-acetylmuramoyl-L-alanine amidase family protein</fullName>
    </submittedName>
</protein>
<evidence type="ECO:0000256" key="2">
    <source>
        <dbReference type="PROSITE-ProRule" id="PRU00591"/>
    </source>
</evidence>
<dbReference type="InterPro" id="IPR018337">
    <property type="entry name" value="Cell_wall/Cho-bd_repeat"/>
</dbReference>
<dbReference type="SUPFAM" id="SSF69360">
    <property type="entry name" value="Cell wall binding repeat"/>
    <property type="match status" value="1"/>
</dbReference>
<dbReference type="InterPro" id="IPR017868">
    <property type="entry name" value="Filamin/ABP280_repeat-like"/>
</dbReference>
<dbReference type="Gene3D" id="2.10.270.10">
    <property type="entry name" value="Cholin Binding"/>
    <property type="match status" value="1"/>
</dbReference>
<sequence length="1317" mass="138150">MTPAAALSQAALEATPAYADAITNGTITTPAQDLADWTEWKAGGDYNSGYATSIARVNVTNQADLVYSGDTLTPTFEVIIKVAKTDGTGNPAYYTLANTMYDATANSADVKNAGNYTYTFSFEGEGAPALAGGNELVVSVAKATATVTLVQGTVGVSTADALREATSVELSVEEDNVLSKANVTYGTESVEGAKLASASTDPYAAPGVVPVTIQMTNANATNYDVVVAGSTTPLEGKKGDNTVFTTTTSIVEATDYKVELDDRSAADGVKAVNNGTALDVPYKGSARGEAVKSAIKVTQGAEGPSVTWTPIYLNADNSPVVDSKGKPTSPTMPGKYKVQVKVGNQVLKTVPFTVYVDLSTMVKTGDGDTAPTHVMTVQVDGRWPNEVKLKAEENMTSAKAIAQIEKGMAITLKDADKPVPFEGNFKLISNSFTEGENAGGTATMMPASEGSAYRGTLPVTYSYGKALPAVELVKDSKPYNGDTGYTLEELISFKVPTSEIPGNDDYVIVATLMENGKPALNDDGDPIVVKGENGDKQAIKNAGTYQIKVVSQGQDYVGESDPMTFAITPLEVTTGKNANSTITYANPTLSTTATGGLTTQFTGAPIKPVPTVEVGDKELVRQTDPTSEDPYDYTVTYGDNTTVAEGGTITYKFSGNYSGEFTVPFAITPSSLQTLKATAEADNQLTADFDGKVLNPVVSYTVGTGDGAKEVVLEEGVDYTVEGPTKAKDQSDLDQGETRYSFTVKGMGNYSDAVSAVVYGEFLVTNKTIESLYTATVAEGSLYDPLKPVEPTVTVVQKGTTDPAPAGTYKVTFENNENATTKDAPAYAVVTGKGDYAGSFKVPFQIAPLELSDASNVKGSVKLVGAEGLVYNGKEQVPTVSIKDSKVTPVNKGYSKGAIDLKNIADDVTFGVEGGVNAGTSYVTIVPKNGNFTGQVKVPYEIAPAELAADNVAVAGSTAPGADAAVSVTFGETALAAGTDYAVKTEGTLPGKVKATVTGTGNFTGTVEKEATVLYDVAKADVSVADAVYNGKAQDPKVEVSYTDGGKKVVVPADAYAVSVAGGASNAGSYKVTVTGKASEGWTGEKTVDFTIKPATVTAKPQVSYDAAGLPVVTVPGLSSSDFTYKADPATKTITVTYKGNYKGTATVAYVPTAKPVAPAQPAAGKTGWVGSGNDWAYYKDGKQVKDQWKLIGGEWYHFEKSGKMTNTKWFQDADGTWYMLNQSHKGEYGAMLTGWQKDGGEWYYFAKSGAMQSGWVKDGAWYLLNTAHDGTFGKMLTGWQQVGGKWYYMDASGAMASNTWVGRYWVDGSGVWTATR</sequence>
<dbReference type="Pfam" id="PF01473">
    <property type="entry name" value="Choline_bind_1"/>
    <property type="match status" value="2"/>
</dbReference>
<dbReference type="EMBL" id="CP072829">
    <property type="protein sequence ID" value="QTU84025.1"/>
    <property type="molecule type" value="Genomic_DNA"/>
</dbReference>
<dbReference type="Proteomes" id="UP000671910">
    <property type="component" value="Chromosome"/>
</dbReference>
<feature type="repeat" description="Cell wall-binding" evidence="2">
    <location>
        <begin position="1277"/>
        <end position="1296"/>
    </location>
</feature>
<name>A0A9E6SU11_9ACTN</name>
<evidence type="ECO:0000313" key="4">
    <source>
        <dbReference type="Proteomes" id="UP000671910"/>
    </source>
</evidence>
<dbReference type="KEGG" id="ebz:J7S26_06580"/>
<keyword evidence="1" id="KW-0677">Repeat</keyword>
<dbReference type="PROSITE" id="PS50194">
    <property type="entry name" value="FILAMIN_REPEAT"/>
    <property type="match status" value="1"/>
</dbReference>
<dbReference type="RefSeq" id="WP_261428497.1">
    <property type="nucleotide sequence ID" value="NZ_CP072829.1"/>
</dbReference>
<reference evidence="3" key="1">
    <citation type="submission" date="2021-04" db="EMBL/GenBank/DDBJ databases">
        <title>Novel species in family Eggerthellaceae.</title>
        <authorList>
            <person name="Zhang G."/>
        </authorList>
    </citation>
    <scope>NUCLEOTIDE SEQUENCE</scope>
    <source>
        <strain evidence="3">Zg-886</strain>
    </source>
</reference>
<evidence type="ECO:0000256" key="1">
    <source>
        <dbReference type="ARBA" id="ARBA00022737"/>
    </source>
</evidence>
<evidence type="ECO:0000313" key="3">
    <source>
        <dbReference type="EMBL" id="QTU84025.1"/>
    </source>
</evidence>
<accession>A0A9E6SU11</accession>
<dbReference type="PROSITE" id="PS51170">
    <property type="entry name" value="CW"/>
    <property type="match status" value="2"/>
</dbReference>
<proteinExistence type="predicted"/>